<feature type="compositionally biased region" description="Basic and acidic residues" evidence="1">
    <location>
        <begin position="2614"/>
        <end position="2626"/>
    </location>
</feature>
<gene>
    <name evidence="2" type="ORF">JKF63_00296</name>
</gene>
<sequence length="2734" mass="298026">MRLLKALHSFKKYTDLQAECLHLLLALIQLTGLPASPGVVVASEDEAVQLAMLCTDVCGAKRDVALRPQNASMQLLGCLCGKPEYARALSRETVEKISRCFLDVATNLTQQRKVNQALGEGLLRGLTGFLGSFPLCCEEDAPVLTLINNIVLSALTLNEGSSNYTVCLSALFLFRHRASDTFAPFTLLCADEYSATLKALWMHRHKGIRRESRAAAAVFWSTLCSQLLQCHSSGVRRVGTSHKADTSHTLHVILGVLLQSLDSSADRGASYALEALYHLFPAVAALNGPEALQAMSTRLEERVGILLATTSALQTEALFRQVPYLLASIGQLLSLLPSVSLRQQAMVQELLNWILLFYPHPKFYDREKTVPSIVAVITALMHHPRTPAHTAPRLLSMRTLELVGAAPSAAVMTLADEQIPIEERLNYMAALWARLLTPCEASSTEAKTESQHRLSTAFYRACKDFCDQAQLDVVVVATGNSDATLERILVEGADGLHPRTPTEYCAFLSFVDFFVRFSEKLRRSDRTVHPPVREMIEWLETLVRGARAAPHVSGFYTLIHRTVLGEKLCPCLSRPEQPHLTTPLESKSSDVIRDGHTDDHPCVSPPLRLFLDTECLRKMYLYNGELLYQCAMCVVVGAAFVGNDERDEMRGIGAQVGGPRLLDAYVRAFKVVVEATPTPLDDGDATGETEKALWCFGNSSAVLEGNRHCALRVVEEKSSRSPRWAAAVLPELTNALRSAGLVTAVQTSVQMLAARHGVQITAELPHNRKKTTPARFCGGEWTTNSLGGGMPRWMATMEPVTVPLIVGDSALHIGYLTPLASKLGLHSKQPAVRTAAAEVLYWCIVWAIATRVRYWDSVVVSSFLSLASLTSTIDRRGVTVHHKLHELLMHTARWFGRAAATPQEAESFVFGLLRGLGEEDATQRRVAAEALVAYAIPPADGPQTVTHHCQAVLEQLVTMECSSSEWPQLGAAQCVHLMIRRLCEAKVPGLVRIAHAVLRGVIGCLRRCTGALLWGTMENATCNRLQETLRCVVVYYRSLRELENDVGQREGVQDAVDLVRAASAVLSGLAQRHTGCAIALLQALHALMHVSANVHQPMSLSQYLIREERLRLSSAAAGSVDSVVRGCAALVALFRSGCCTEHNVRVLTEAAPPVCSARREDCTVAPELLCLLTTVLQSIAEEARVATHENRCVSPPLLEWLLKLIDVVPEQTHTTHFAQLFTPTVIAQTVRLMVAGATVTVTDETEKDDRDTCADVLHRSCDLSLRLPKMVRLCLGLIQFIMRITADQEIHQTRVIEEVLCAIRSTSVFHLFTEASLLSQLVNAPSIDPTLPVVGPVTLAAALSQVDVPCSSFPQTMWALVADSMGISPKTIVGMLLALLRNPAALNTTSGEEVCGGLLLLFLNETDPVSLCPHLRDLLVPDAVQHDGSLTSFPIPGFPEKNHGAGAASPSAISGSALLDRSFESVITHRLQKASAALPTDRLVSVLPALMTVVVPETLRRSPSEAGLLLRLVGNWLAELQGRSLTSEHDQALCRVCAETVAVERAIRDITQTGEQVDDRGDARLAVLLTLVEVLGPSICNSQSLSQALCNLCLCLGKPANMYKVLSSIVATNRVVWSFHMLSAMITPRPVSRSLAVVLPVDSEIVKVASDFLNEILNNALPLRWTELRTPLEEKNGAELVRSGTALFAAVLPHNVRVLEAMVPILAKESMPQRNMIAREVRRALQKLCSSAPVLQLDAFACVSRLLRDPRTHPDICDALTNGVLLPLLHATAEGVRLRLFEEEIGYWVAEAGKPPVLGRFSVPTAALACLALMHHLCPLVDLRGSINAAFTRGDPNATGKEVTQEVLKACRAAWVPRNTGGDDADGKADCSVGNNAHAERLCRHRQAAFRCLTATLSQTQQAEKIFCQCFFQPRSVSGWNALFLVKRDDVAVASSAGTAEEEEAPMEPGGVDPTLTPLWRIMDSCDIPKLFAHLIRHFPSSSAAPNEPPAWVLHFVGIAQQPELCLSVKLVFYRIVCVNERFFGTFARHIFDGVADSIAAVPPSEPAGKVVWALLSVLVKWLHQGGLETSAAAKTSSLKAMARYAVLHYAWEHSLPACGGGSRALDPTSLKTLAELLKQIPRTSGATPVSLSTSSPLTVAEVRTLLSDPVYERRACLEVIHVVASTCGGLGGTGDSHEVVVVYELLGTLLDASASPPLYLGTARLVGLEHRLLSEAAIRGPPSAAINFLLDSLQGIVCAVMGGCDSDKKYLDVIAEMQAHRSEALVYQLLSRTNLLHQYSTQKVSEKQLTLRVLARASTYVADNYDSIHVRLTRQLCGVHSDLLLGIYTVVRNALPKLAMESVRHVLRDVCRCDALQPLQSAEQARVAFYEMCVLALRRWTVLREEEKMCDMGANIGADVEMFVMRRGLCDPSLTVQSLVLDYIDLHAARVPDTMWEHLSCLFTADNLKNGDADSSSRRWVRHYAVLLLSLARRSPNYVNPIYYFSEPLSVKGLPPMLRTRVPLAVEGSDARWRRRQPQSTPLFSEAMLHGGKSCSATASTVLPATSPFPQSYASHSLVPQSPQKQQTLLCPTGLRASGRRGLDTTLRHGAGTIFTSTETQHRRQIGSGDLEPNDKAASARDKASREIEDMRWLRAANGAALGDPQSGVAAPSAAPLLGTHANGRFPEVRLTLKSLLAPLHVLCLHDDEIAARVLFDLITNASVATHSTNHPLDARLLRVTPSLLSCLQLKPR</sequence>
<dbReference type="EMBL" id="JAFJZO010000036">
    <property type="protein sequence ID" value="KAG5490177.1"/>
    <property type="molecule type" value="Genomic_DNA"/>
</dbReference>
<evidence type="ECO:0000256" key="1">
    <source>
        <dbReference type="SAM" id="MobiDB-lite"/>
    </source>
</evidence>
<keyword evidence="3" id="KW-1185">Reference proteome</keyword>
<dbReference type="KEGG" id="phet:94286425"/>
<feature type="region of interest" description="Disordered" evidence="1">
    <location>
        <begin position="2595"/>
        <end position="2626"/>
    </location>
</feature>
<dbReference type="InterPro" id="IPR016024">
    <property type="entry name" value="ARM-type_fold"/>
</dbReference>
<organism evidence="2 3">
    <name type="scientific">Porcisia hertigi</name>
    <dbReference type="NCBI Taxonomy" id="2761500"/>
    <lineage>
        <taxon>Eukaryota</taxon>
        <taxon>Discoba</taxon>
        <taxon>Euglenozoa</taxon>
        <taxon>Kinetoplastea</taxon>
        <taxon>Metakinetoplastina</taxon>
        <taxon>Trypanosomatida</taxon>
        <taxon>Trypanosomatidae</taxon>
        <taxon>Leishmaniinae</taxon>
        <taxon>Porcisia</taxon>
    </lineage>
</organism>
<dbReference type="Proteomes" id="UP000674318">
    <property type="component" value="Unassembled WGS sequence"/>
</dbReference>
<reference evidence="2 3" key="1">
    <citation type="submission" date="2021-02" db="EMBL/GenBank/DDBJ databases">
        <title>Porcisia hertigi Genome sequencing and assembly.</title>
        <authorList>
            <person name="Almutairi H."/>
            <person name="Gatherer D."/>
        </authorList>
    </citation>
    <scope>NUCLEOTIDE SEQUENCE [LARGE SCALE GENOMIC DNA]</scope>
    <source>
        <strain evidence="2 3">C119</strain>
    </source>
</reference>
<comment type="caution">
    <text evidence="2">The sequence shown here is derived from an EMBL/GenBank/DDBJ whole genome shotgun (WGS) entry which is preliminary data.</text>
</comment>
<protein>
    <submittedName>
        <fullName evidence="2">Uncharacterized protein</fullName>
    </submittedName>
</protein>
<dbReference type="SUPFAM" id="SSF48371">
    <property type="entry name" value="ARM repeat"/>
    <property type="match status" value="1"/>
</dbReference>
<dbReference type="RefSeq" id="XP_067752505.1">
    <property type="nucleotide sequence ID" value="XM_067896348.1"/>
</dbReference>
<dbReference type="GeneID" id="94286425"/>
<proteinExistence type="predicted"/>
<evidence type="ECO:0000313" key="3">
    <source>
        <dbReference type="Proteomes" id="UP000674318"/>
    </source>
</evidence>
<evidence type="ECO:0000313" key="2">
    <source>
        <dbReference type="EMBL" id="KAG5490177.1"/>
    </source>
</evidence>
<dbReference type="OrthoDB" id="431717at2759"/>
<accession>A0A836KY75</accession>
<name>A0A836KY75_9TRYP</name>